<keyword evidence="2" id="KW-1185">Reference proteome</keyword>
<dbReference type="EMBL" id="AKHW03005442">
    <property type="protein sequence ID" value="KYO27044.1"/>
    <property type="molecule type" value="Genomic_DNA"/>
</dbReference>
<accession>A0A151MR79</accession>
<evidence type="ECO:0000313" key="2">
    <source>
        <dbReference type="Proteomes" id="UP000050525"/>
    </source>
</evidence>
<protein>
    <submittedName>
        <fullName evidence="1">Uncharacterized protein</fullName>
    </submittedName>
</protein>
<proteinExistence type="predicted"/>
<dbReference type="Proteomes" id="UP000050525">
    <property type="component" value="Unassembled WGS sequence"/>
</dbReference>
<reference evidence="1 2" key="1">
    <citation type="journal article" date="2012" name="Genome Biol.">
        <title>Sequencing three crocodilian genomes to illuminate the evolution of archosaurs and amniotes.</title>
        <authorList>
            <person name="St John J.A."/>
            <person name="Braun E.L."/>
            <person name="Isberg S.R."/>
            <person name="Miles L.G."/>
            <person name="Chong A.Y."/>
            <person name="Gongora J."/>
            <person name="Dalzell P."/>
            <person name="Moran C."/>
            <person name="Bed'hom B."/>
            <person name="Abzhanov A."/>
            <person name="Burgess S.C."/>
            <person name="Cooksey A.M."/>
            <person name="Castoe T.A."/>
            <person name="Crawford N.G."/>
            <person name="Densmore L.D."/>
            <person name="Drew J.C."/>
            <person name="Edwards S.V."/>
            <person name="Faircloth B.C."/>
            <person name="Fujita M.K."/>
            <person name="Greenwold M.J."/>
            <person name="Hoffmann F.G."/>
            <person name="Howard J.M."/>
            <person name="Iguchi T."/>
            <person name="Janes D.E."/>
            <person name="Khan S.Y."/>
            <person name="Kohno S."/>
            <person name="de Koning A.J."/>
            <person name="Lance S.L."/>
            <person name="McCarthy F.M."/>
            <person name="McCormack J.E."/>
            <person name="Merchant M.E."/>
            <person name="Peterson D.G."/>
            <person name="Pollock D.D."/>
            <person name="Pourmand N."/>
            <person name="Raney B.J."/>
            <person name="Roessler K.A."/>
            <person name="Sanford J.R."/>
            <person name="Sawyer R.H."/>
            <person name="Schmidt C.J."/>
            <person name="Triplett E.W."/>
            <person name="Tuberville T.D."/>
            <person name="Venegas-Anaya M."/>
            <person name="Howard J.T."/>
            <person name="Jarvis E.D."/>
            <person name="Guillette L.J.Jr."/>
            <person name="Glenn T.C."/>
            <person name="Green R.E."/>
            <person name="Ray D.A."/>
        </authorList>
    </citation>
    <scope>NUCLEOTIDE SEQUENCE [LARGE SCALE GENOMIC DNA]</scope>
    <source>
        <strain evidence="1">KSC_2009_1</strain>
    </source>
</reference>
<organism evidence="1 2">
    <name type="scientific">Alligator mississippiensis</name>
    <name type="common">American alligator</name>
    <dbReference type="NCBI Taxonomy" id="8496"/>
    <lineage>
        <taxon>Eukaryota</taxon>
        <taxon>Metazoa</taxon>
        <taxon>Chordata</taxon>
        <taxon>Craniata</taxon>
        <taxon>Vertebrata</taxon>
        <taxon>Euteleostomi</taxon>
        <taxon>Archelosauria</taxon>
        <taxon>Archosauria</taxon>
        <taxon>Crocodylia</taxon>
        <taxon>Alligatoridae</taxon>
        <taxon>Alligatorinae</taxon>
        <taxon>Alligator</taxon>
    </lineage>
</organism>
<evidence type="ECO:0000313" key="1">
    <source>
        <dbReference type="EMBL" id="KYO27044.1"/>
    </source>
</evidence>
<gene>
    <name evidence="1" type="ORF">Y1Q_0018206</name>
</gene>
<sequence>MYGNWDKEAEIEELHLLDHLPSQDKDKLLVALKNFETVFSNKPGTFAQGRSLQELALPQEFSLQSCNAL</sequence>
<name>A0A151MR79_ALLMI</name>
<dbReference type="AlphaFoldDB" id="A0A151MR79"/>
<comment type="caution">
    <text evidence="1">The sequence shown here is derived from an EMBL/GenBank/DDBJ whole genome shotgun (WGS) entry which is preliminary data.</text>
</comment>